<dbReference type="Proteomes" id="UP000192418">
    <property type="component" value="Unassembled WGS sequence"/>
</dbReference>
<gene>
    <name evidence="1" type="ORF">SAMN02746065_10636</name>
</gene>
<dbReference type="SUPFAM" id="SSF69318">
    <property type="entry name" value="Integrin alpha N-terminal domain"/>
    <property type="match status" value="2"/>
</dbReference>
<keyword evidence="2" id="KW-1185">Reference proteome</keyword>
<dbReference type="InterPro" id="IPR028994">
    <property type="entry name" value="Integrin_alpha_N"/>
</dbReference>
<dbReference type="AlphaFoldDB" id="A0A1W2AQV7"/>
<name>A0A1W2AQV7_9BACT</name>
<sequence length="888" mass="99606">MKLFYNKPNPIFIFLFLMVFMMGICSGCNDGSSDSSNKDSDFIPTATPNSGEYSIDALTIDEKPDDYHPLKYKTSKLLKKEEIAFMLPDPDVNNDSEAFILDDAGGDYTKISTFFNSDHFYMNRNGAVIHKTAAGDVTGDGQDELLMIMSHKNDRYGSYDFQTHLFILHYNPDTGKTEKFKEYVFDGFQNVVPYGADLAVADVNDDGYDDVIVTVDNWHLNPYSNDIGYADGTELYVYKKVREDQGVSPYMLASGTYDTRVAVGNIDNDPYDEIVLVSSQSTDNYPNYKKVVEIWDVVTGPDYFYHKKWKGWDLKWYPSTQGQQVGLAVGDFNNDHIDEFAFGMPCNNESMVQVQSYQYDATSKDFITYEDFNIDVNYPVHQNISHVKLATGDFDGNGAEELTVSFLQIDDSSQNFFSHTWFFFSHAFTNYEIYPDQNKTMYIVDIGYDSIASSGAQISTGDVDADGMDEIIIAVNSSHDIQWKQYDLKKKIDGPSWEFEQTRSSNINHSNYIKSGDYSSSGSFMTLGDFDGDSLKVKYTDEHWVHMIDPVITTVLVAPPVEFGIPQAYHHTHVTYGKISENTVEEGTTYETSIAAGISAEAEFLDLIKASAKTGFEHEYKSTDATAIRKEKVTSFTGDCYGNYVIFLGAAFHSYKYEIIASPDQKIVKTYMTIDVPVGSGYWKWEVNYFNDNNGNAPDIGIETMSNIPGQITSYPRPSDRDAIMIHNETNGSFNATTIGGSTVQHVNQGISGNTSVGLTISNEVSHEEEKSWGIEAEGEFSVCGIGGWVSTSIKDGSLIKFTYSEGTEYEGGVGDIITCFNEDGSAGCYKASLVEDSESYEENYPYWNSYYYNWGMFVYNLSRPDENVKYNVVNFWVDGLGPAYDGS</sequence>
<proteinExistence type="predicted"/>
<evidence type="ECO:0000313" key="1">
    <source>
        <dbReference type="EMBL" id="SMC63129.1"/>
    </source>
</evidence>
<organism evidence="1 2">
    <name type="scientific">Desulfocicer vacuolatum DSM 3385</name>
    <dbReference type="NCBI Taxonomy" id="1121400"/>
    <lineage>
        <taxon>Bacteria</taxon>
        <taxon>Pseudomonadati</taxon>
        <taxon>Thermodesulfobacteriota</taxon>
        <taxon>Desulfobacteria</taxon>
        <taxon>Desulfobacterales</taxon>
        <taxon>Desulfobacteraceae</taxon>
        <taxon>Desulfocicer</taxon>
    </lineage>
</organism>
<dbReference type="Gene3D" id="2.130.10.130">
    <property type="entry name" value="Integrin alpha, N-terminal"/>
    <property type="match status" value="2"/>
</dbReference>
<protein>
    <recommendedName>
        <fullName evidence="3">Repeat domain-containing protein</fullName>
    </recommendedName>
</protein>
<accession>A0A1W2AQV7</accession>
<reference evidence="1 2" key="1">
    <citation type="submission" date="2017-04" db="EMBL/GenBank/DDBJ databases">
        <authorList>
            <person name="Afonso C.L."/>
            <person name="Miller P.J."/>
            <person name="Scott M.A."/>
            <person name="Spackman E."/>
            <person name="Goraichik I."/>
            <person name="Dimitrov K.M."/>
            <person name="Suarez D.L."/>
            <person name="Swayne D.E."/>
        </authorList>
    </citation>
    <scope>NUCLEOTIDE SEQUENCE [LARGE SCALE GENOMIC DNA]</scope>
    <source>
        <strain evidence="1 2">DSM 3385</strain>
    </source>
</reference>
<evidence type="ECO:0008006" key="3">
    <source>
        <dbReference type="Google" id="ProtNLM"/>
    </source>
</evidence>
<dbReference type="STRING" id="1121400.SAMN02746065_10636"/>
<evidence type="ECO:0000313" key="2">
    <source>
        <dbReference type="Proteomes" id="UP000192418"/>
    </source>
</evidence>
<dbReference type="EMBL" id="FWXY01000006">
    <property type="protein sequence ID" value="SMC63129.1"/>
    <property type="molecule type" value="Genomic_DNA"/>
</dbReference>